<dbReference type="AlphaFoldDB" id="A0ABD1MQ85"/>
<accession>A0ABD1MQ85</accession>
<evidence type="ECO:0000256" key="2">
    <source>
        <dbReference type="ARBA" id="ARBA00022692"/>
    </source>
</evidence>
<evidence type="ECO:0000256" key="1">
    <source>
        <dbReference type="ARBA" id="ARBA00004167"/>
    </source>
</evidence>
<name>A0ABD1MQ85_9FABA</name>
<organism evidence="8 9">
    <name type="scientific">Flemingia macrophylla</name>
    <dbReference type="NCBI Taxonomy" id="520843"/>
    <lineage>
        <taxon>Eukaryota</taxon>
        <taxon>Viridiplantae</taxon>
        <taxon>Streptophyta</taxon>
        <taxon>Embryophyta</taxon>
        <taxon>Tracheophyta</taxon>
        <taxon>Spermatophyta</taxon>
        <taxon>Magnoliopsida</taxon>
        <taxon>eudicotyledons</taxon>
        <taxon>Gunneridae</taxon>
        <taxon>Pentapetalae</taxon>
        <taxon>rosids</taxon>
        <taxon>fabids</taxon>
        <taxon>Fabales</taxon>
        <taxon>Fabaceae</taxon>
        <taxon>Papilionoideae</taxon>
        <taxon>50 kb inversion clade</taxon>
        <taxon>NPAAA clade</taxon>
        <taxon>indigoferoid/millettioid clade</taxon>
        <taxon>Phaseoleae</taxon>
        <taxon>Flemingia</taxon>
    </lineage>
</organism>
<comment type="caution">
    <text evidence="8">The sequence shown here is derived from an EMBL/GenBank/DDBJ whole genome shotgun (WGS) entry which is preliminary data.</text>
</comment>
<feature type="domain" description="Late embryogenesis abundant protein LEA-2 subgroup" evidence="7">
    <location>
        <begin position="99"/>
        <end position="191"/>
    </location>
</feature>
<evidence type="ECO:0000256" key="6">
    <source>
        <dbReference type="SAM" id="Phobius"/>
    </source>
</evidence>
<keyword evidence="4 6" id="KW-0472">Membrane</keyword>
<dbReference type="SUPFAM" id="SSF117070">
    <property type="entry name" value="LEA14-like"/>
    <property type="match status" value="1"/>
</dbReference>
<keyword evidence="2 6" id="KW-0812">Transmembrane</keyword>
<evidence type="ECO:0000259" key="7">
    <source>
        <dbReference type="Pfam" id="PF03168"/>
    </source>
</evidence>
<gene>
    <name evidence="8" type="ORF">Fmac_012405</name>
</gene>
<feature type="compositionally biased region" description="Low complexity" evidence="5">
    <location>
        <begin position="8"/>
        <end position="31"/>
    </location>
</feature>
<dbReference type="PANTHER" id="PTHR31234:SF36">
    <property type="entry name" value="CHAPERONIN CPN60-LIKE PROTEIN"/>
    <property type="match status" value="1"/>
</dbReference>
<feature type="region of interest" description="Disordered" evidence="5">
    <location>
        <begin position="1"/>
        <end position="39"/>
    </location>
</feature>
<keyword evidence="3 6" id="KW-1133">Transmembrane helix</keyword>
<dbReference type="GO" id="GO:0016020">
    <property type="term" value="C:membrane"/>
    <property type="evidence" value="ECO:0007669"/>
    <property type="project" value="UniProtKB-SubCell"/>
</dbReference>
<dbReference type="InterPro" id="IPR004864">
    <property type="entry name" value="LEA_2"/>
</dbReference>
<dbReference type="Proteomes" id="UP001603857">
    <property type="component" value="Unassembled WGS sequence"/>
</dbReference>
<dbReference type="InterPro" id="IPR044839">
    <property type="entry name" value="NDR1-like"/>
</dbReference>
<dbReference type="EMBL" id="JBGMDY010000004">
    <property type="protein sequence ID" value="KAL2337959.1"/>
    <property type="molecule type" value="Genomic_DNA"/>
</dbReference>
<dbReference type="Gene3D" id="2.60.40.1820">
    <property type="match status" value="1"/>
</dbReference>
<evidence type="ECO:0000256" key="3">
    <source>
        <dbReference type="ARBA" id="ARBA00022989"/>
    </source>
</evidence>
<dbReference type="PANTHER" id="PTHR31234">
    <property type="entry name" value="LATE EMBRYOGENESIS ABUNDANT (LEA) HYDROXYPROLINE-RICH GLYCOPROTEIN FAMILY"/>
    <property type="match status" value="1"/>
</dbReference>
<evidence type="ECO:0000313" key="9">
    <source>
        <dbReference type="Proteomes" id="UP001603857"/>
    </source>
</evidence>
<protein>
    <recommendedName>
        <fullName evidence="7">Late embryogenesis abundant protein LEA-2 subgroup domain-containing protein</fullName>
    </recommendedName>
</protein>
<proteinExistence type="predicted"/>
<dbReference type="Pfam" id="PF03168">
    <property type="entry name" value="LEA_2"/>
    <property type="match status" value="1"/>
</dbReference>
<evidence type="ECO:0000313" key="8">
    <source>
        <dbReference type="EMBL" id="KAL2337959.1"/>
    </source>
</evidence>
<keyword evidence="9" id="KW-1185">Reference proteome</keyword>
<feature type="transmembrane region" description="Helical" evidence="6">
    <location>
        <begin position="44"/>
        <end position="69"/>
    </location>
</feature>
<evidence type="ECO:0000256" key="5">
    <source>
        <dbReference type="SAM" id="MobiDB-lite"/>
    </source>
</evidence>
<sequence>MTDRVHPSAKTATKPTLPTAKSHLSAASRPRPTQRRRRSSSCGCTLCCWLLLIILLLVGGGGAVLYFFYHPQRPTFSLTSLKLTTLNLTTTFNANFHLTLSATNPNNKITFSYDATSVSILTGRTALAAATIPAFIHPRRNTTVIEASIATDDVATQLKRSESEVALKVELQTKVAADTGLFRTPRVGIRVLCDGAGVSLPDGDKPATALTENTECKVDVRFKVWKWTLG</sequence>
<evidence type="ECO:0000256" key="4">
    <source>
        <dbReference type="ARBA" id="ARBA00023136"/>
    </source>
</evidence>
<comment type="subcellular location">
    <subcellularLocation>
        <location evidence="1">Membrane</location>
        <topology evidence="1">Single-pass membrane protein</topology>
    </subcellularLocation>
</comment>
<reference evidence="8 9" key="1">
    <citation type="submission" date="2024-08" db="EMBL/GenBank/DDBJ databases">
        <title>Insights into the chromosomal genome structure of Flemingia macrophylla.</title>
        <authorList>
            <person name="Ding Y."/>
            <person name="Zhao Y."/>
            <person name="Bi W."/>
            <person name="Wu M."/>
            <person name="Zhao G."/>
            <person name="Gong Y."/>
            <person name="Li W."/>
            <person name="Zhang P."/>
        </authorList>
    </citation>
    <scope>NUCLEOTIDE SEQUENCE [LARGE SCALE GENOMIC DNA]</scope>
    <source>
        <strain evidence="8">DYQJB</strain>
        <tissue evidence="8">Leaf</tissue>
    </source>
</reference>